<organism evidence="1 2">
    <name type="scientific">Xylona heveae (strain CBS 132557 / TC161)</name>
    <dbReference type="NCBI Taxonomy" id="1328760"/>
    <lineage>
        <taxon>Eukaryota</taxon>
        <taxon>Fungi</taxon>
        <taxon>Dikarya</taxon>
        <taxon>Ascomycota</taxon>
        <taxon>Pezizomycotina</taxon>
        <taxon>Xylonomycetes</taxon>
        <taxon>Xylonales</taxon>
        <taxon>Xylonaceae</taxon>
        <taxon>Xylona</taxon>
    </lineage>
</organism>
<keyword evidence="2" id="KW-1185">Reference proteome</keyword>
<dbReference type="RefSeq" id="XP_018190800.1">
    <property type="nucleotide sequence ID" value="XM_018336798.1"/>
</dbReference>
<dbReference type="EMBL" id="KV407455">
    <property type="protein sequence ID" value="KZF25245.1"/>
    <property type="molecule type" value="Genomic_DNA"/>
</dbReference>
<dbReference type="GeneID" id="28901935"/>
<sequence length="203" mass="22547">MRARLGWASGSRGTWIGLLNRLLPVKLGNCLKDPARPSCGLVWGPRPIPGGDVLVTSNAEFHEHSGLSLMFAIFAGRTFLQFMSTESEDFVGRHFKNLLARNICMRWVADVFPRTGVSGVSNGRGDCIRVLISTAFRLLLDYLSGLMFARSFCAQACGSCTSSSMDRWPRVCSWSSATQSVFPHFLLSLFNFPLLPFTSCWIR</sequence>
<proteinExistence type="predicted"/>
<dbReference type="AlphaFoldDB" id="A0A165IQQ8"/>
<protein>
    <submittedName>
        <fullName evidence="1">Uncharacterized protein</fullName>
    </submittedName>
</protein>
<gene>
    <name evidence="1" type="ORF">L228DRAFT_65089</name>
</gene>
<reference evidence="1 2" key="1">
    <citation type="journal article" date="2016" name="Fungal Biol.">
        <title>The genome of Xylona heveae provides a window into fungal endophytism.</title>
        <authorList>
            <person name="Gazis R."/>
            <person name="Kuo A."/>
            <person name="Riley R."/>
            <person name="LaButti K."/>
            <person name="Lipzen A."/>
            <person name="Lin J."/>
            <person name="Amirebrahimi M."/>
            <person name="Hesse C.N."/>
            <person name="Spatafora J.W."/>
            <person name="Henrissat B."/>
            <person name="Hainaut M."/>
            <person name="Grigoriev I.V."/>
            <person name="Hibbett D.S."/>
        </authorList>
    </citation>
    <scope>NUCLEOTIDE SEQUENCE [LARGE SCALE GENOMIC DNA]</scope>
    <source>
        <strain evidence="1 2">TC161</strain>
    </source>
</reference>
<accession>A0A165IQQ8</accession>
<name>A0A165IQQ8_XYLHT</name>
<dbReference type="Proteomes" id="UP000076632">
    <property type="component" value="Unassembled WGS sequence"/>
</dbReference>
<evidence type="ECO:0000313" key="2">
    <source>
        <dbReference type="Proteomes" id="UP000076632"/>
    </source>
</evidence>
<evidence type="ECO:0000313" key="1">
    <source>
        <dbReference type="EMBL" id="KZF25245.1"/>
    </source>
</evidence>
<dbReference type="InParanoid" id="A0A165IQQ8"/>